<organism evidence="1 2">
    <name type="scientific">Pseudarthrobacter chlorophenolicus (strain ATCC 700700 / DSM 12829 / CIP 107037 / JCM 12360 / KCTC 9906 / NCIMB 13794 / A6)</name>
    <name type="common">Arthrobacter chlorophenolicus</name>
    <dbReference type="NCBI Taxonomy" id="452863"/>
    <lineage>
        <taxon>Bacteria</taxon>
        <taxon>Bacillati</taxon>
        <taxon>Actinomycetota</taxon>
        <taxon>Actinomycetes</taxon>
        <taxon>Micrococcales</taxon>
        <taxon>Micrococcaceae</taxon>
        <taxon>Pseudarthrobacter</taxon>
    </lineage>
</organism>
<dbReference type="AlphaFoldDB" id="B8HIF0"/>
<proteinExistence type="predicted"/>
<gene>
    <name evidence="1" type="ordered locus">Achl_4246</name>
</gene>
<name>B8HIF0_PSECP</name>
<dbReference type="EMBL" id="CP001342">
    <property type="protein sequence ID" value="ACL42197.1"/>
    <property type="molecule type" value="Genomic_DNA"/>
</dbReference>
<dbReference type="HOGENOM" id="CLU_1861065_0_0_11"/>
<evidence type="ECO:0000313" key="2">
    <source>
        <dbReference type="Proteomes" id="UP000002505"/>
    </source>
</evidence>
<keyword evidence="2" id="KW-1185">Reference proteome</keyword>
<dbReference type="RefSeq" id="WP_012623214.1">
    <property type="nucleotide sequence ID" value="NC_011879.1"/>
</dbReference>
<sequence>MPSPFAIVSAEKIAHRLEFMRDTVTLEAVRDIYVQLSVDADRDGHEDLSSQADDAANSVRELIASRDPRGLTDSARHIRDVDAMVDTAVEVRDATANAYDRFFHITEQTKEALEILLAYSELIEAADFQMRLGTPGT</sequence>
<geneLocation type="plasmid" evidence="1 2">
    <name>pACHL01</name>
</geneLocation>
<evidence type="ECO:0000313" key="1">
    <source>
        <dbReference type="EMBL" id="ACL42197.1"/>
    </source>
</evidence>
<dbReference type="KEGG" id="ach:Achl_4246"/>
<dbReference type="Proteomes" id="UP000002505">
    <property type="component" value="Plasmid pACHL01"/>
</dbReference>
<protein>
    <submittedName>
        <fullName evidence="1">Uncharacterized protein</fullName>
    </submittedName>
</protein>
<reference evidence="1" key="1">
    <citation type="submission" date="2009-01" db="EMBL/GenBank/DDBJ databases">
        <title>Complete sequence of plasmid1 of Arthrobacter chlorophenolicus A6.</title>
        <authorList>
            <consortium name="US DOE Joint Genome Institute"/>
            <person name="Lucas S."/>
            <person name="Copeland A."/>
            <person name="Lapidus A."/>
            <person name="Glavina del Rio T."/>
            <person name="Tice H."/>
            <person name="Bruce D."/>
            <person name="Goodwin L."/>
            <person name="Pitluck S."/>
            <person name="Goltsman E."/>
            <person name="Clum A."/>
            <person name="Larimer F."/>
            <person name="Land M."/>
            <person name="Hauser L."/>
            <person name="Kyrpides N."/>
            <person name="Mikhailova N."/>
            <person name="Jansson J."/>
            <person name="Richardson P."/>
        </authorList>
    </citation>
    <scope>NUCLEOTIDE SEQUENCE [LARGE SCALE GENOMIC DNA]</scope>
    <source>
        <strain evidence="1">A6</strain>
        <plasmid evidence="1">pACHL01</plasmid>
    </source>
</reference>
<keyword evidence="1" id="KW-0614">Plasmid</keyword>
<accession>B8HIF0</accession>